<dbReference type="SUPFAM" id="SSF51011">
    <property type="entry name" value="Glycosyl hydrolase domain"/>
    <property type="match status" value="1"/>
</dbReference>
<evidence type="ECO:0000256" key="3">
    <source>
        <dbReference type="ARBA" id="ARBA00023295"/>
    </source>
</evidence>
<protein>
    <submittedName>
        <fullName evidence="5">Alpha-glucosidase</fullName>
    </submittedName>
</protein>
<dbReference type="CDD" id="cd11330">
    <property type="entry name" value="AmyAc_OligoGlu"/>
    <property type="match status" value="1"/>
</dbReference>
<keyword evidence="6" id="KW-1185">Reference proteome</keyword>
<dbReference type="InterPro" id="IPR045857">
    <property type="entry name" value="O16G_dom_2"/>
</dbReference>
<gene>
    <name evidence="5" type="ORF">EL18_00061</name>
</gene>
<dbReference type="Gene3D" id="2.60.40.1180">
    <property type="entry name" value="Golgi alpha-mannosidase II"/>
    <property type="match status" value="1"/>
</dbReference>
<dbReference type="Proteomes" id="UP000053675">
    <property type="component" value="Unassembled WGS sequence"/>
</dbReference>
<dbReference type="Pfam" id="PF00128">
    <property type="entry name" value="Alpha-amylase"/>
    <property type="match status" value="1"/>
</dbReference>
<comment type="similarity">
    <text evidence="1">Belongs to the glycosyl hydrolase 13 family.</text>
</comment>
<reference evidence="5 6" key="1">
    <citation type="submission" date="2014-05" db="EMBL/GenBank/DDBJ databases">
        <title>Draft Genome Sequence of Nitratireductor basaltis Strain UMTGB225, A Marine Bacterium Isolated from Green Barrel Tunicate.</title>
        <authorList>
            <person name="Gan H.Y."/>
        </authorList>
    </citation>
    <scope>NUCLEOTIDE SEQUENCE [LARGE SCALE GENOMIC DNA]</scope>
    <source>
        <strain evidence="5 6">UMTGB225</strain>
    </source>
</reference>
<name>A0A084U7W1_9HYPH</name>
<evidence type="ECO:0000256" key="1">
    <source>
        <dbReference type="ARBA" id="ARBA00008061"/>
    </source>
</evidence>
<accession>A0A084U7W1</accession>
<evidence type="ECO:0000256" key="2">
    <source>
        <dbReference type="ARBA" id="ARBA00022801"/>
    </source>
</evidence>
<organism evidence="5 6">
    <name type="scientific">Nitratireductor basaltis</name>
    <dbReference type="NCBI Taxonomy" id="472175"/>
    <lineage>
        <taxon>Bacteria</taxon>
        <taxon>Pseudomonadati</taxon>
        <taxon>Pseudomonadota</taxon>
        <taxon>Alphaproteobacteria</taxon>
        <taxon>Hyphomicrobiales</taxon>
        <taxon>Phyllobacteriaceae</taxon>
        <taxon>Nitratireductor</taxon>
    </lineage>
</organism>
<dbReference type="PATRIC" id="fig|472175.3.peg.63"/>
<evidence type="ECO:0000313" key="6">
    <source>
        <dbReference type="Proteomes" id="UP000053675"/>
    </source>
</evidence>
<dbReference type="Gene3D" id="3.20.20.80">
    <property type="entry name" value="Glycosidases"/>
    <property type="match status" value="2"/>
</dbReference>
<dbReference type="SUPFAM" id="SSF51445">
    <property type="entry name" value="(Trans)glycosidases"/>
    <property type="match status" value="1"/>
</dbReference>
<dbReference type="PANTHER" id="PTHR10357">
    <property type="entry name" value="ALPHA-AMYLASE FAMILY MEMBER"/>
    <property type="match status" value="1"/>
</dbReference>
<evidence type="ECO:0000259" key="4">
    <source>
        <dbReference type="SMART" id="SM00642"/>
    </source>
</evidence>
<dbReference type="OrthoDB" id="9805159at2"/>
<comment type="caution">
    <text evidence="5">The sequence shown here is derived from an EMBL/GenBank/DDBJ whole genome shotgun (WGS) entry which is preliminary data.</text>
</comment>
<keyword evidence="2" id="KW-0378">Hydrolase</keyword>
<dbReference type="GO" id="GO:0004556">
    <property type="term" value="F:alpha-amylase activity"/>
    <property type="evidence" value="ECO:0007669"/>
    <property type="project" value="TreeGrafter"/>
</dbReference>
<feature type="domain" description="Glycosyl hydrolase family 13 catalytic" evidence="4">
    <location>
        <begin position="30"/>
        <end position="422"/>
    </location>
</feature>
<sequence>MNMIQKIPDSAKAHQLDPDHDWWRGAVIYQIYPRSFQDSNGDGIGDLPGITRRLPYIASLGVDAVWISPFFKSPQKDFGYDISDYRNIDPMFGTLAEFDSMIAEAHRLGLKIIIDQVYSHTSDQHPWFAESRSSRDNARADWYVWADPKPDGTPPNNWLSVFGGSSWAWDTTRQQYYLHNFLTSQPDLNFHNEEVQQAVLDTARFWLDRGVDGFRLDTLNFFFHSQGLEDNPALAPHERNAVSAPTVNPYSYQRHVYDKNRPENVEFLRRFRKLLNGYPGAMAVGEVGESHRGMELIGEYTSGGDKVHMCYSFDFLAPEPLTPGSIRHTLTHFDGCAADGWSCWSFSNHDVERHATRWADKVEDRDAYLRMVATVLMTIRGSACIYQGEELGLTEAVLSFEDLQDPYGITFWPEFKGRDGCRTPMVWEAGEKNAGFSTGKPWLPVPAEHLRLAVSELDREGTLLDHYRKLIELRREHAVLRKGNLRFTGEDDAILAFERRFNDSTMTVVINMKDETAIHDRPQGNFSPVPGFSVGTTEEDGRLKLEPYGYWIAVSQDGGA</sequence>
<dbReference type="FunFam" id="3.90.400.10:FF:000002">
    <property type="entry name" value="Sucrose isomerase"/>
    <property type="match status" value="1"/>
</dbReference>
<dbReference type="InterPro" id="IPR013780">
    <property type="entry name" value="Glyco_hydro_b"/>
</dbReference>
<dbReference type="GO" id="GO:0009313">
    <property type="term" value="P:oligosaccharide catabolic process"/>
    <property type="evidence" value="ECO:0007669"/>
    <property type="project" value="TreeGrafter"/>
</dbReference>
<dbReference type="InterPro" id="IPR017853">
    <property type="entry name" value="GH"/>
</dbReference>
<dbReference type="AlphaFoldDB" id="A0A084U7W1"/>
<dbReference type="EMBL" id="JMQM01000001">
    <property type="protein sequence ID" value="KFB09047.1"/>
    <property type="molecule type" value="Genomic_DNA"/>
</dbReference>
<dbReference type="Gene3D" id="3.90.400.10">
    <property type="entry name" value="Oligo-1,6-glucosidase, Domain 2"/>
    <property type="match status" value="1"/>
</dbReference>
<dbReference type="STRING" id="472175.EL18_00061"/>
<dbReference type="PANTHER" id="PTHR10357:SF179">
    <property type="entry name" value="NEUTRAL AND BASIC AMINO ACID TRANSPORT PROTEIN RBAT"/>
    <property type="match status" value="1"/>
</dbReference>
<dbReference type="RefSeq" id="WP_036478585.1">
    <property type="nucleotide sequence ID" value="NZ_JMQM01000001.1"/>
</dbReference>
<dbReference type="SMART" id="SM00642">
    <property type="entry name" value="Aamy"/>
    <property type="match status" value="1"/>
</dbReference>
<proteinExistence type="inferred from homology"/>
<evidence type="ECO:0000313" key="5">
    <source>
        <dbReference type="EMBL" id="KFB09047.1"/>
    </source>
</evidence>
<dbReference type="eggNOG" id="COG0366">
    <property type="taxonomic scope" value="Bacteria"/>
</dbReference>
<dbReference type="InterPro" id="IPR006047">
    <property type="entry name" value="GH13_cat_dom"/>
</dbReference>
<keyword evidence="3" id="KW-0326">Glycosidase</keyword>